<reference evidence="1 2" key="1">
    <citation type="journal article" date="2018" name="BMC Genomics">
        <title>The genome of Naegleria lovaniensis, the basis for a comparative approach to unravel pathogenicity factors of the human pathogenic amoeba N. fowleri.</title>
        <authorList>
            <person name="Liechti N."/>
            <person name="Schurch N."/>
            <person name="Bruggmann R."/>
            <person name="Wittwer M."/>
        </authorList>
    </citation>
    <scope>NUCLEOTIDE SEQUENCE [LARGE SCALE GENOMIC DNA]</scope>
    <source>
        <strain evidence="1 2">ATCC 30569</strain>
    </source>
</reference>
<keyword evidence="2" id="KW-1185">Reference proteome</keyword>
<protein>
    <submittedName>
        <fullName evidence="1">Uncharacterized protein</fullName>
    </submittedName>
</protein>
<comment type="caution">
    <text evidence="1">The sequence shown here is derived from an EMBL/GenBank/DDBJ whole genome shotgun (WGS) entry which is preliminary data.</text>
</comment>
<accession>A0AA88GF89</accession>
<evidence type="ECO:0000313" key="2">
    <source>
        <dbReference type="Proteomes" id="UP000816034"/>
    </source>
</evidence>
<proteinExistence type="predicted"/>
<evidence type="ECO:0000313" key="1">
    <source>
        <dbReference type="EMBL" id="KAG2374395.1"/>
    </source>
</evidence>
<dbReference type="AlphaFoldDB" id="A0AA88GF89"/>
<gene>
    <name evidence="1" type="ORF">C9374_010965</name>
</gene>
<dbReference type="EMBL" id="PYSW02000046">
    <property type="protein sequence ID" value="KAG2374395.1"/>
    <property type="molecule type" value="Genomic_DNA"/>
</dbReference>
<organism evidence="1 2">
    <name type="scientific">Naegleria lovaniensis</name>
    <name type="common">Amoeba</name>
    <dbReference type="NCBI Taxonomy" id="51637"/>
    <lineage>
        <taxon>Eukaryota</taxon>
        <taxon>Discoba</taxon>
        <taxon>Heterolobosea</taxon>
        <taxon>Tetramitia</taxon>
        <taxon>Eutetramitia</taxon>
        <taxon>Vahlkampfiidae</taxon>
        <taxon>Naegleria</taxon>
    </lineage>
</organism>
<dbReference type="RefSeq" id="XP_044543569.1">
    <property type="nucleotide sequence ID" value="XM_044686567.1"/>
</dbReference>
<name>A0AA88GF89_NAELO</name>
<dbReference type="Proteomes" id="UP000816034">
    <property type="component" value="Unassembled WGS sequence"/>
</dbReference>
<sequence length="140" mass="16257">MLYRQLIPYGPPSAFRRQPQAERNEAIVEDFSNYHSTSSSSDESSIITERKIALIELKIELVQLQVNHPSEDEDEQVKIQQKIKYYSDKLEETKKALLQEKGTKEFVEQVEKEESISELKNMISKLTLQQPPKKDDCSLN</sequence>
<dbReference type="GeneID" id="68103419"/>